<dbReference type="EMBL" id="BDGG01000013">
    <property type="protein sequence ID" value="GAV06314.1"/>
    <property type="molecule type" value="Genomic_DNA"/>
</dbReference>
<organism evidence="1 2">
    <name type="scientific">Ramazzottius varieornatus</name>
    <name type="common">Water bear</name>
    <name type="synonym">Tardigrade</name>
    <dbReference type="NCBI Taxonomy" id="947166"/>
    <lineage>
        <taxon>Eukaryota</taxon>
        <taxon>Metazoa</taxon>
        <taxon>Ecdysozoa</taxon>
        <taxon>Tardigrada</taxon>
        <taxon>Eutardigrada</taxon>
        <taxon>Parachela</taxon>
        <taxon>Hypsibioidea</taxon>
        <taxon>Ramazzottiidae</taxon>
        <taxon>Ramazzottius</taxon>
    </lineage>
</organism>
<evidence type="ECO:0000313" key="1">
    <source>
        <dbReference type="EMBL" id="GAV06314.1"/>
    </source>
</evidence>
<reference evidence="1 2" key="1">
    <citation type="journal article" date="2016" name="Nat. Commun.">
        <title>Extremotolerant tardigrade genome and improved radiotolerance of human cultured cells by tardigrade-unique protein.</title>
        <authorList>
            <person name="Hashimoto T."/>
            <person name="Horikawa D.D."/>
            <person name="Saito Y."/>
            <person name="Kuwahara H."/>
            <person name="Kozuka-Hata H."/>
            <person name="Shin-I T."/>
            <person name="Minakuchi Y."/>
            <person name="Ohishi K."/>
            <person name="Motoyama A."/>
            <person name="Aizu T."/>
            <person name="Enomoto A."/>
            <person name="Kondo K."/>
            <person name="Tanaka S."/>
            <person name="Hara Y."/>
            <person name="Koshikawa S."/>
            <person name="Sagara H."/>
            <person name="Miura T."/>
            <person name="Yokobori S."/>
            <person name="Miyagawa K."/>
            <person name="Suzuki Y."/>
            <person name="Kubo T."/>
            <person name="Oyama M."/>
            <person name="Kohara Y."/>
            <person name="Fujiyama A."/>
            <person name="Arakawa K."/>
            <person name="Katayama T."/>
            <person name="Toyoda A."/>
            <person name="Kunieda T."/>
        </authorList>
    </citation>
    <scope>NUCLEOTIDE SEQUENCE [LARGE SCALE GENOMIC DNA]</scope>
    <source>
        <strain evidence="1 2">YOKOZUNA-1</strain>
    </source>
</reference>
<sequence>MECIRVAGDEMVPMFCEGKKIPIPKEAQINKSIANHSSGLRKKRKAKALAAAVAV</sequence>
<comment type="caution">
    <text evidence="1">The sequence shown here is derived from an EMBL/GenBank/DDBJ whole genome shotgun (WGS) entry which is preliminary data.</text>
</comment>
<gene>
    <name evidence="1" type="primary">RvY_16328-1</name>
    <name evidence="1" type="synonym">RvY_16328.1</name>
    <name evidence="1" type="ORF">RvY_16328</name>
</gene>
<proteinExistence type="predicted"/>
<accession>A0A1D1W4I5</accession>
<dbReference type="AlphaFoldDB" id="A0A1D1W4I5"/>
<name>A0A1D1W4I5_RAMVA</name>
<protein>
    <submittedName>
        <fullName evidence="1">Uncharacterized protein</fullName>
    </submittedName>
</protein>
<keyword evidence="2" id="KW-1185">Reference proteome</keyword>
<evidence type="ECO:0000313" key="2">
    <source>
        <dbReference type="Proteomes" id="UP000186922"/>
    </source>
</evidence>
<dbReference type="Proteomes" id="UP000186922">
    <property type="component" value="Unassembled WGS sequence"/>
</dbReference>